<dbReference type="EMBL" id="MU251456">
    <property type="protein sequence ID" value="KAG9234651.1"/>
    <property type="molecule type" value="Genomic_DNA"/>
</dbReference>
<dbReference type="AlphaFoldDB" id="A0A9P7YJD7"/>
<gene>
    <name evidence="1" type="ORF">BJ875DRAFT_461016</name>
</gene>
<accession>A0A9P7YJD7</accession>
<organism evidence="1 2">
    <name type="scientific">Amylocarpus encephaloides</name>
    <dbReference type="NCBI Taxonomy" id="45428"/>
    <lineage>
        <taxon>Eukaryota</taxon>
        <taxon>Fungi</taxon>
        <taxon>Dikarya</taxon>
        <taxon>Ascomycota</taxon>
        <taxon>Pezizomycotina</taxon>
        <taxon>Leotiomycetes</taxon>
        <taxon>Helotiales</taxon>
        <taxon>Helotiales incertae sedis</taxon>
        <taxon>Amylocarpus</taxon>
    </lineage>
</organism>
<dbReference type="Proteomes" id="UP000824998">
    <property type="component" value="Unassembled WGS sequence"/>
</dbReference>
<evidence type="ECO:0000313" key="2">
    <source>
        <dbReference type="Proteomes" id="UP000824998"/>
    </source>
</evidence>
<name>A0A9P7YJD7_9HELO</name>
<protein>
    <submittedName>
        <fullName evidence="1">Uncharacterized protein</fullName>
    </submittedName>
</protein>
<comment type="caution">
    <text evidence="1">The sequence shown here is derived from an EMBL/GenBank/DDBJ whole genome shotgun (WGS) entry which is preliminary data.</text>
</comment>
<evidence type="ECO:0000313" key="1">
    <source>
        <dbReference type="EMBL" id="KAG9234651.1"/>
    </source>
</evidence>
<keyword evidence="2" id="KW-1185">Reference proteome</keyword>
<proteinExistence type="predicted"/>
<reference evidence="1" key="1">
    <citation type="journal article" date="2021" name="IMA Fungus">
        <title>Genomic characterization of three marine fungi, including Emericellopsis atlantica sp. nov. with signatures of a generalist lifestyle and marine biomass degradation.</title>
        <authorList>
            <person name="Hagestad O.C."/>
            <person name="Hou L."/>
            <person name="Andersen J.H."/>
            <person name="Hansen E.H."/>
            <person name="Altermark B."/>
            <person name="Li C."/>
            <person name="Kuhnert E."/>
            <person name="Cox R.J."/>
            <person name="Crous P.W."/>
            <person name="Spatafora J.W."/>
            <person name="Lail K."/>
            <person name="Amirebrahimi M."/>
            <person name="Lipzen A."/>
            <person name="Pangilinan J."/>
            <person name="Andreopoulos W."/>
            <person name="Hayes R.D."/>
            <person name="Ng V."/>
            <person name="Grigoriev I.V."/>
            <person name="Jackson S.A."/>
            <person name="Sutton T.D.S."/>
            <person name="Dobson A.D.W."/>
            <person name="Rama T."/>
        </authorList>
    </citation>
    <scope>NUCLEOTIDE SEQUENCE</scope>
    <source>
        <strain evidence="1">TRa018bII</strain>
    </source>
</reference>
<sequence>MIVATFNGVLSAYLYIVFWTSHDTYFVSRRNSFLDEYQLSFIYVTFAIISAKHISLELSWNFLAKSMIFDIFDPLLS</sequence>